<name>A0A7G9WFN9_9FIRM</name>
<dbReference type="SUPFAM" id="SSF52540">
    <property type="entry name" value="P-loop containing nucleoside triphosphate hydrolases"/>
    <property type="match status" value="1"/>
</dbReference>
<accession>A0A7G9WFN9</accession>
<dbReference type="KEGG" id="caml:H6X83_11235"/>
<dbReference type="PIRSF" id="PIRSF015617">
    <property type="entry name" value="Adensltrnsf_CobA"/>
    <property type="match status" value="1"/>
</dbReference>
<dbReference type="InterPro" id="IPR027417">
    <property type="entry name" value="P-loop_NTPase"/>
</dbReference>
<gene>
    <name evidence="1" type="ORF">H6X83_11235</name>
</gene>
<dbReference type="GO" id="GO:0008817">
    <property type="term" value="F:corrinoid adenosyltransferase activity"/>
    <property type="evidence" value="ECO:0007669"/>
    <property type="project" value="InterPro"/>
</dbReference>
<keyword evidence="1" id="KW-0808">Transferase</keyword>
<dbReference type="InterPro" id="IPR003724">
    <property type="entry name" value="CblAdoTrfase_CobA"/>
</dbReference>
<protein>
    <submittedName>
        <fullName evidence="1">Cob(I)yrinic acid a,c-diamide adenosyltransferase</fullName>
    </submittedName>
</protein>
<dbReference type="EMBL" id="CP060696">
    <property type="protein sequence ID" value="QNO17501.1"/>
    <property type="molecule type" value="Genomic_DNA"/>
</dbReference>
<dbReference type="GO" id="GO:0009236">
    <property type="term" value="P:cobalamin biosynthetic process"/>
    <property type="evidence" value="ECO:0007669"/>
    <property type="project" value="InterPro"/>
</dbReference>
<organism evidence="1 2">
    <name type="scientific">Caproicibacterium amylolyticum</name>
    <dbReference type="NCBI Taxonomy" id="2766537"/>
    <lineage>
        <taxon>Bacteria</taxon>
        <taxon>Bacillati</taxon>
        <taxon>Bacillota</taxon>
        <taxon>Clostridia</taxon>
        <taxon>Eubacteriales</taxon>
        <taxon>Oscillospiraceae</taxon>
        <taxon>Caproicibacterium</taxon>
    </lineage>
</organism>
<keyword evidence="2" id="KW-1185">Reference proteome</keyword>
<evidence type="ECO:0000313" key="2">
    <source>
        <dbReference type="Proteomes" id="UP000516046"/>
    </source>
</evidence>
<proteinExistence type="predicted"/>
<dbReference type="RefSeq" id="WP_212506572.1">
    <property type="nucleotide sequence ID" value="NZ_CP060696.1"/>
</dbReference>
<dbReference type="Gene3D" id="3.40.50.300">
    <property type="entry name" value="P-loop containing nucleotide triphosphate hydrolases"/>
    <property type="match status" value="1"/>
</dbReference>
<dbReference type="PANTHER" id="PTHR46638">
    <property type="entry name" value="CORRINOID ADENOSYLTRANSFERASE"/>
    <property type="match status" value="1"/>
</dbReference>
<dbReference type="GO" id="GO:0005524">
    <property type="term" value="F:ATP binding"/>
    <property type="evidence" value="ECO:0007669"/>
    <property type="project" value="InterPro"/>
</dbReference>
<reference evidence="1 2" key="1">
    <citation type="submission" date="2020-08" db="EMBL/GenBank/DDBJ databases">
        <authorList>
            <person name="Ren C."/>
            <person name="Gu Y."/>
            <person name="Xu Y."/>
        </authorList>
    </citation>
    <scope>NUCLEOTIDE SEQUENCE [LARGE SCALE GENOMIC DNA]</scope>
    <source>
        <strain evidence="1 2">LBM18003</strain>
    </source>
</reference>
<dbReference type="PANTHER" id="PTHR46638:SF1">
    <property type="entry name" value="CORRINOID ADENOSYLTRANSFERASE"/>
    <property type="match status" value="1"/>
</dbReference>
<dbReference type="AlphaFoldDB" id="A0A7G9WFN9"/>
<dbReference type="Proteomes" id="UP000516046">
    <property type="component" value="Chromosome"/>
</dbReference>
<evidence type="ECO:0000313" key="1">
    <source>
        <dbReference type="EMBL" id="QNO17501.1"/>
    </source>
</evidence>
<dbReference type="Pfam" id="PF02572">
    <property type="entry name" value="CobA_CobO_BtuR"/>
    <property type="match status" value="1"/>
</dbReference>
<sequence>MQKGLIHLYIGDGKGKTTAAVGLSVRARGSGLRVVFAQFLKGRASGEQQPLETLGVTVLWHMSSQKFVFSMTDEERKICRTEQAACLQEAADAGKKADLLVLDEVFGALSCGMLEKDAVLALLKNKPAGLEAVLTGRDPAPEFLALADYISEVQCTRHPYEKGVTARRGIEY</sequence>